<gene>
    <name evidence="4" type="ORF">JOE66_000647</name>
</gene>
<reference evidence="4 5" key="1">
    <citation type="submission" date="2021-01" db="EMBL/GenBank/DDBJ databases">
        <title>Sequencing the genomes of 1000 actinobacteria strains.</title>
        <authorList>
            <person name="Klenk H.-P."/>
        </authorList>
    </citation>
    <scope>NUCLEOTIDE SEQUENCE [LARGE SCALE GENOMIC DNA]</scope>
    <source>
        <strain evidence="4 5">DSM 13057</strain>
    </source>
</reference>
<dbReference type="InterPro" id="IPR025241">
    <property type="entry name" value="DUF4190"/>
</dbReference>
<evidence type="ECO:0000313" key="4">
    <source>
        <dbReference type="EMBL" id="MBM7471013.1"/>
    </source>
</evidence>
<dbReference type="Pfam" id="PF13828">
    <property type="entry name" value="DUF4190"/>
    <property type="match status" value="1"/>
</dbReference>
<accession>A0ABS2L1P8</accession>
<name>A0ABS2L1P8_9MICO</name>
<proteinExistence type="predicted"/>
<organism evidence="4 5">
    <name type="scientific">Subtercola frigoramans</name>
    <dbReference type="NCBI Taxonomy" id="120298"/>
    <lineage>
        <taxon>Bacteria</taxon>
        <taxon>Bacillati</taxon>
        <taxon>Actinomycetota</taxon>
        <taxon>Actinomycetes</taxon>
        <taxon>Micrococcales</taxon>
        <taxon>Microbacteriaceae</taxon>
        <taxon>Subtercola</taxon>
    </lineage>
</organism>
<keyword evidence="2" id="KW-0472">Membrane</keyword>
<feature type="region of interest" description="Disordered" evidence="1">
    <location>
        <begin position="1"/>
        <end position="42"/>
    </location>
</feature>
<comment type="caution">
    <text evidence="4">The sequence shown here is derived from an EMBL/GenBank/DDBJ whole genome shotgun (WGS) entry which is preliminary data.</text>
</comment>
<sequence>MSMETPPPRPPTPPVPPTSSVSPTVPTPSVPPGPPFGTQPPSPVPANQKYNVLAIVSLVSAFVLSLVAVITGHLALSQIKKTGEKGRGLALAGVILGYAGILAGIIVGIVLVVALATGAAVVKAGLDQSQALSSLIPTDLTLPTDDPSAGGSDASTQSVAEACTILNTQVSDSASALSNSFSSLQSDPAGAVNALQNLSTDFGTALGTITNPVVLQTASTAYGDLENLIADIQAYVADPSVGSSAIQVDGVAVQTSFTAIGAVCQ</sequence>
<protein>
    <recommendedName>
        <fullName evidence="3">DUF4190 domain-containing protein</fullName>
    </recommendedName>
</protein>
<keyword evidence="2" id="KW-0812">Transmembrane</keyword>
<dbReference type="Proteomes" id="UP000776164">
    <property type="component" value="Unassembled WGS sequence"/>
</dbReference>
<feature type="compositionally biased region" description="Pro residues" evidence="1">
    <location>
        <begin position="1"/>
        <end position="17"/>
    </location>
</feature>
<dbReference type="RefSeq" id="WP_205106702.1">
    <property type="nucleotide sequence ID" value="NZ_BAAAHT010000017.1"/>
</dbReference>
<evidence type="ECO:0000313" key="5">
    <source>
        <dbReference type="Proteomes" id="UP000776164"/>
    </source>
</evidence>
<dbReference type="EMBL" id="JAFBBU010000001">
    <property type="protein sequence ID" value="MBM7471013.1"/>
    <property type="molecule type" value="Genomic_DNA"/>
</dbReference>
<feature type="compositionally biased region" description="Pro residues" evidence="1">
    <location>
        <begin position="25"/>
        <end position="42"/>
    </location>
</feature>
<keyword evidence="5" id="KW-1185">Reference proteome</keyword>
<evidence type="ECO:0000256" key="2">
    <source>
        <dbReference type="SAM" id="Phobius"/>
    </source>
</evidence>
<feature type="transmembrane region" description="Helical" evidence="2">
    <location>
        <begin position="88"/>
        <end position="116"/>
    </location>
</feature>
<feature type="transmembrane region" description="Helical" evidence="2">
    <location>
        <begin position="52"/>
        <end position="76"/>
    </location>
</feature>
<feature type="domain" description="DUF4190" evidence="3">
    <location>
        <begin position="52"/>
        <end position="106"/>
    </location>
</feature>
<evidence type="ECO:0000256" key="1">
    <source>
        <dbReference type="SAM" id="MobiDB-lite"/>
    </source>
</evidence>
<evidence type="ECO:0000259" key="3">
    <source>
        <dbReference type="Pfam" id="PF13828"/>
    </source>
</evidence>
<keyword evidence="2" id="KW-1133">Transmembrane helix</keyword>